<evidence type="ECO:0000256" key="1">
    <source>
        <dbReference type="ARBA" id="ARBA00010211"/>
    </source>
</evidence>
<keyword evidence="5" id="KW-1185">Reference proteome</keyword>
<dbReference type="InterPro" id="IPR011234">
    <property type="entry name" value="Fumarylacetoacetase-like_C"/>
</dbReference>
<comment type="caution">
    <text evidence="4">The sequence shown here is derived from an EMBL/GenBank/DDBJ whole genome shotgun (WGS) entry which is preliminary data.</text>
</comment>
<dbReference type="InterPro" id="IPR036663">
    <property type="entry name" value="Fumarylacetoacetase_C_sf"/>
</dbReference>
<dbReference type="Proteomes" id="UP000004756">
    <property type="component" value="Unassembled WGS sequence"/>
</dbReference>
<protein>
    <submittedName>
        <fullName evidence="4">FAH family protein</fullName>
    </submittedName>
</protein>
<dbReference type="SUPFAM" id="SSF56529">
    <property type="entry name" value="FAH"/>
    <property type="match status" value="1"/>
</dbReference>
<dbReference type="PANTHER" id="PTHR42796:SF4">
    <property type="entry name" value="FUMARYLACETOACETATE HYDROLASE DOMAIN-CONTAINING PROTEIN 2A"/>
    <property type="match status" value="1"/>
</dbReference>
<dbReference type="InterPro" id="IPR051121">
    <property type="entry name" value="FAH"/>
</dbReference>
<accession>C0DB00</accession>
<feature type="domain" description="Fumarylacetoacetase-like C-terminal" evidence="3">
    <location>
        <begin position="104"/>
        <end position="315"/>
    </location>
</feature>
<dbReference type="GO" id="GO:0019752">
    <property type="term" value="P:carboxylic acid metabolic process"/>
    <property type="evidence" value="ECO:0007669"/>
    <property type="project" value="UniProtKB-ARBA"/>
</dbReference>
<evidence type="ECO:0000256" key="2">
    <source>
        <dbReference type="ARBA" id="ARBA00022723"/>
    </source>
</evidence>
<dbReference type="EMBL" id="ACCJ01000543">
    <property type="protein sequence ID" value="EEG51489.1"/>
    <property type="molecule type" value="Genomic_DNA"/>
</dbReference>
<sequence>MEVAAGRKRTKPDKKQEDIMRLVTYEIERKVKLGVVSQDEKWIYPLQSLGMDYTTMQEVIEHISDSELQLLEHASGLENSRIEGAAPWSEVKILAPIPNPVQDVICLGINYMAHAEESARFKKEAFGGERPYAIYFSKRVDRAVATGEGIPSHRDIVADLDYEAELAVIIRKEAKNVAPEQVKDYLFGYTIINDVSARTLQTRHKQWYFGKSLDGFLPMGPCIATVNSLPYPPKVQVQSRVNGELRQDSNTDLLIFGIDHIVSELSKGMTLKPGTVIATGTPAGVGMGFEPPRFLKPGDVVECSIEGIGRIANTVTE</sequence>
<dbReference type="HOGENOM" id="CLU_028458_3_1_9"/>
<keyword evidence="2" id="KW-0479">Metal-binding</keyword>
<gene>
    <name evidence="4" type="ORF">CLOSTASPAR_06456</name>
</gene>
<dbReference type="PANTHER" id="PTHR42796">
    <property type="entry name" value="FUMARYLACETOACETATE HYDROLASE DOMAIN-CONTAINING PROTEIN 2A-RELATED"/>
    <property type="match status" value="1"/>
</dbReference>
<dbReference type="FunFam" id="3.90.850.10:FF:000002">
    <property type="entry name" value="2-hydroxyhepta-2,4-diene-1,7-dioate isomerase"/>
    <property type="match status" value="1"/>
</dbReference>
<dbReference type="GO" id="GO:0016853">
    <property type="term" value="F:isomerase activity"/>
    <property type="evidence" value="ECO:0007669"/>
    <property type="project" value="UniProtKB-ARBA"/>
</dbReference>
<comment type="similarity">
    <text evidence="1">Belongs to the FAH family.</text>
</comment>
<evidence type="ECO:0000313" key="4">
    <source>
        <dbReference type="EMBL" id="EEG51489.1"/>
    </source>
</evidence>
<dbReference type="GO" id="GO:0046872">
    <property type="term" value="F:metal ion binding"/>
    <property type="evidence" value="ECO:0007669"/>
    <property type="project" value="UniProtKB-KW"/>
</dbReference>
<evidence type="ECO:0000259" key="3">
    <source>
        <dbReference type="Pfam" id="PF01557"/>
    </source>
</evidence>
<evidence type="ECO:0000313" key="5">
    <source>
        <dbReference type="Proteomes" id="UP000004756"/>
    </source>
</evidence>
<organism evidence="4 5">
    <name type="scientific">[Clostridium] asparagiforme DSM 15981</name>
    <dbReference type="NCBI Taxonomy" id="518636"/>
    <lineage>
        <taxon>Bacteria</taxon>
        <taxon>Bacillati</taxon>
        <taxon>Bacillota</taxon>
        <taxon>Clostridia</taxon>
        <taxon>Lachnospirales</taxon>
        <taxon>Lachnospiraceae</taxon>
        <taxon>Enterocloster</taxon>
    </lineage>
</organism>
<reference evidence="4 5" key="1">
    <citation type="submission" date="2009-02" db="EMBL/GenBank/DDBJ databases">
        <title>Draft genome sequence of Clostridium asparagiforme (DSM 15981).</title>
        <authorList>
            <person name="Sudarsanam P."/>
            <person name="Ley R."/>
            <person name="Guruge J."/>
            <person name="Turnbaugh P.J."/>
            <person name="Mahowald M."/>
            <person name="Liep D."/>
            <person name="Gordon J."/>
        </authorList>
    </citation>
    <scope>NUCLEOTIDE SEQUENCE [LARGE SCALE GENOMIC DNA]</scope>
    <source>
        <strain evidence="4 5">DSM 15981</strain>
    </source>
</reference>
<dbReference type="Pfam" id="PF01557">
    <property type="entry name" value="FAA_hydrolase"/>
    <property type="match status" value="1"/>
</dbReference>
<proteinExistence type="inferred from homology"/>
<dbReference type="AlphaFoldDB" id="C0DB00"/>
<dbReference type="Gene3D" id="3.90.850.10">
    <property type="entry name" value="Fumarylacetoacetase-like, C-terminal domain"/>
    <property type="match status" value="1"/>
</dbReference>
<name>C0DB00_9FIRM</name>